<dbReference type="OrthoDB" id="5376138at2759"/>
<dbReference type="Gene3D" id="1.20.1250.20">
    <property type="entry name" value="MFS general substrate transporter like domains"/>
    <property type="match status" value="1"/>
</dbReference>
<dbReference type="Pfam" id="PF07690">
    <property type="entry name" value="MFS_1"/>
    <property type="match status" value="1"/>
</dbReference>
<feature type="compositionally biased region" description="Basic and acidic residues" evidence="5">
    <location>
        <begin position="101"/>
        <end position="123"/>
    </location>
</feature>
<dbReference type="EMBL" id="CP033151">
    <property type="protein sequence ID" value="AYO43636.1"/>
    <property type="molecule type" value="Genomic_DNA"/>
</dbReference>
<comment type="subcellular location">
    <subcellularLocation>
        <location evidence="1">Membrane</location>
        <topology evidence="1">Multi-pass membrane protein</topology>
    </subcellularLocation>
</comment>
<feature type="transmembrane region" description="Helical" evidence="6">
    <location>
        <begin position="521"/>
        <end position="543"/>
    </location>
</feature>
<feature type="transmembrane region" description="Helical" evidence="6">
    <location>
        <begin position="244"/>
        <end position="264"/>
    </location>
</feature>
<feature type="transmembrane region" description="Helical" evidence="6">
    <location>
        <begin position="594"/>
        <end position="614"/>
    </location>
</feature>
<gene>
    <name evidence="7" type="ORF">DNF11_2686</name>
</gene>
<evidence type="ECO:0000256" key="6">
    <source>
        <dbReference type="SAM" id="Phobius"/>
    </source>
</evidence>
<sequence length="672" mass="75498">MVEPTNHAGPQGPKRQPEVSEKDQKHQADMQGSKSQPEVSEKDPDDGADTQGSKGQPEVSEKGPADGASKETPERPVTPNVLFYEDNGGQVHIVAEGDEAVAEHDKSDEKRPDPRPKRPDGKVELTRDLAPECTAYEYPGWKKWYILCVVFLVQVSMNFNTSVYPNATGMIPDDSRFEGVGDQGARASQMIFLVAYAFGSELWAPWSEEIGRWPIMQLSLFLVNITQLWGVYANNYNTLLAARFFGGLFTAGGSVTLGMVADLYDAEDHQFAIAFIVLSSVIGTSCGPIVGGFVQNANGESFNGVRWVFWLMLIFGGFTQLVHGLTVPETLCSTMLDREARRRRAAAKALVNGTDPKKELGLWDRLWYKPPMCKPRKRDVVLYGPHELVKGRFHPKQIGKLWIRPFHMIATEPIVLFLSLLSGFSDALIFTFSMSFDYVYKDGWDFKPWAVGLAFVPINLGYFFGFFSFFPTIIQQRKVRRMDPEALLPEVRLWWLLWVAPLEPIGLFGFAWTSMGSAHGVHWIGTMIFSVMIAIANYAIYMATIDYMVEAYGEYSASATGGNALARDLLAGISAMYAVPMYKNISPSSYSYEWASTFLGFVSILVIAPIYLFYWKGPQIRERSPFAQEILKQVRESRLRRKYPEAHPDDVREAIEKAENDEHAEQLVQEIA</sequence>
<evidence type="ECO:0000256" key="2">
    <source>
        <dbReference type="ARBA" id="ARBA00022692"/>
    </source>
</evidence>
<dbReference type="GO" id="GO:0005886">
    <property type="term" value="C:plasma membrane"/>
    <property type="evidence" value="ECO:0007669"/>
    <property type="project" value="TreeGrafter"/>
</dbReference>
<evidence type="ECO:0008006" key="9">
    <source>
        <dbReference type="Google" id="ProtNLM"/>
    </source>
</evidence>
<feature type="transmembrane region" description="Helical" evidence="6">
    <location>
        <begin position="215"/>
        <end position="232"/>
    </location>
</feature>
<dbReference type="VEuPathDB" id="FungiDB:DNF11_2686"/>
<feature type="region of interest" description="Disordered" evidence="5">
    <location>
        <begin position="1"/>
        <end position="82"/>
    </location>
</feature>
<protein>
    <recommendedName>
        <fullName evidence="9">Major facilitator superfamily (MFS) profile domain-containing protein</fullName>
    </recommendedName>
</protein>
<feature type="region of interest" description="Disordered" evidence="5">
    <location>
        <begin position="100"/>
        <end position="123"/>
    </location>
</feature>
<dbReference type="SUPFAM" id="SSF103473">
    <property type="entry name" value="MFS general substrate transporter"/>
    <property type="match status" value="1"/>
</dbReference>
<feature type="transmembrane region" description="Helical" evidence="6">
    <location>
        <begin position="414"/>
        <end position="436"/>
    </location>
</feature>
<dbReference type="FunFam" id="1.20.1250.20:FF:000088">
    <property type="entry name" value="MFS multidrug transporter, putative"/>
    <property type="match status" value="1"/>
</dbReference>
<name>A0A3G2S721_MALR7</name>
<evidence type="ECO:0000256" key="5">
    <source>
        <dbReference type="SAM" id="MobiDB-lite"/>
    </source>
</evidence>
<dbReference type="PANTHER" id="PTHR23502">
    <property type="entry name" value="MAJOR FACILITATOR SUPERFAMILY"/>
    <property type="match status" value="1"/>
</dbReference>
<feature type="compositionally biased region" description="Basic and acidic residues" evidence="5">
    <location>
        <begin position="15"/>
        <end position="28"/>
    </location>
</feature>
<feature type="transmembrane region" description="Helical" evidence="6">
    <location>
        <begin position="307"/>
        <end position="328"/>
    </location>
</feature>
<dbReference type="InterPro" id="IPR036259">
    <property type="entry name" value="MFS_trans_sf"/>
</dbReference>
<evidence type="ECO:0000256" key="1">
    <source>
        <dbReference type="ARBA" id="ARBA00004141"/>
    </source>
</evidence>
<dbReference type="InterPro" id="IPR011701">
    <property type="entry name" value="MFS"/>
</dbReference>
<evidence type="ECO:0000313" key="7">
    <source>
        <dbReference type="EMBL" id="AYO43636.1"/>
    </source>
</evidence>
<accession>A0A3G2S721</accession>
<evidence type="ECO:0000313" key="8">
    <source>
        <dbReference type="Proteomes" id="UP000269793"/>
    </source>
</evidence>
<proteinExistence type="predicted"/>
<feature type="transmembrane region" description="Helical" evidence="6">
    <location>
        <begin position="495"/>
        <end position="515"/>
    </location>
</feature>
<evidence type="ECO:0000256" key="4">
    <source>
        <dbReference type="ARBA" id="ARBA00023136"/>
    </source>
</evidence>
<keyword evidence="2 6" id="KW-0812">Transmembrane</keyword>
<organism evidence="7 8">
    <name type="scientific">Malassezia restricta (strain ATCC 96810 / NBRC 103918 / CBS 7877)</name>
    <name type="common">Seborrheic dermatitis infection agent</name>
    <dbReference type="NCBI Taxonomy" id="425264"/>
    <lineage>
        <taxon>Eukaryota</taxon>
        <taxon>Fungi</taxon>
        <taxon>Dikarya</taxon>
        <taxon>Basidiomycota</taxon>
        <taxon>Ustilaginomycotina</taxon>
        <taxon>Malasseziomycetes</taxon>
        <taxon>Malasseziales</taxon>
        <taxon>Malasseziaceae</taxon>
        <taxon>Malassezia</taxon>
    </lineage>
</organism>
<feature type="transmembrane region" description="Helical" evidence="6">
    <location>
        <begin position="271"/>
        <end position="295"/>
    </location>
</feature>
<keyword evidence="3 6" id="KW-1133">Transmembrane helix</keyword>
<keyword evidence="4 6" id="KW-0472">Membrane</keyword>
<keyword evidence="8" id="KW-1185">Reference proteome</keyword>
<dbReference type="AlphaFoldDB" id="A0A3G2S721"/>
<feature type="transmembrane region" description="Helical" evidence="6">
    <location>
        <begin position="448"/>
        <end position="474"/>
    </location>
</feature>
<feature type="compositionally biased region" description="Basic and acidic residues" evidence="5">
    <location>
        <begin position="59"/>
        <end position="74"/>
    </location>
</feature>
<reference evidence="7 8" key="1">
    <citation type="submission" date="2018-10" db="EMBL/GenBank/DDBJ databases">
        <title>Complete genome sequence of Malassezia restricta CBS 7877.</title>
        <authorList>
            <person name="Morand S.C."/>
            <person name="Bertignac M."/>
            <person name="Iltis A."/>
            <person name="Kolder I."/>
            <person name="Pirovano W."/>
            <person name="Jourdain R."/>
            <person name="Clavaud C."/>
        </authorList>
    </citation>
    <scope>NUCLEOTIDE SEQUENCE [LARGE SCALE GENOMIC DNA]</scope>
    <source>
        <strain evidence="7 8">CBS 7877</strain>
    </source>
</reference>
<dbReference type="GO" id="GO:0022857">
    <property type="term" value="F:transmembrane transporter activity"/>
    <property type="evidence" value="ECO:0007669"/>
    <property type="project" value="InterPro"/>
</dbReference>
<dbReference type="PANTHER" id="PTHR23502:SF3">
    <property type="entry name" value="MAJOR FACILITATOR SUPERFAMILY (MFS) PROFILE DOMAIN-CONTAINING PROTEIN-RELATED"/>
    <property type="match status" value="1"/>
</dbReference>
<dbReference type="Proteomes" id="UP000269793">
    <property type="component" value="Chromosome IV"/>
</dbReference>
<evidence type="ECO:0000256" key="3">
    <source>
        <dbReference type="ARBA" id="ARBA00022989"/>
    </source>
</evidence>